<feature type="repeat" description="WD" evidence="3">
    <location>
        <begin position="562"/>
        <end position="594"/>
    </location>
</feature>
<feature type="repeat" description="WD" evidence="3">
    <location>
        <begin position="390"/>
        <end position="422"/>
    </location>
</feature>
<evidence type="ECO:0000313" key="6">
    <source>
        <dbReference type="EMBL" id="GIH22737.1"/>
    </source>
</evidence>
<dbReference type="PANTHER" id="PTHR19879">
    <property type="entry name" value="TRANSCRIPTION INITIATION FACTOR TFIID"/>
    <property type="match status" value="1"/>
</dbReference>
<gene>
    <name evidence="6" type="ORF">Aph01nite_10470</name>
</gene>
<dbReference type="Gene3D" id="2.130.10.10">
    <property type="entry name" value="YVTN repeat-like/Quinoprotein amine dehydrogenase"/>
    <property type="match status" value="3"/>
</dbReference>
<proteinExistence type="predicted"/>
<reference evidence="6" key="1">
    <citation type="submission" date="2021-01" db="EMBL/GenBank/DDBJ databases">
        <title>Whole genome shotgun sequence of Acrocarpospora phusangensis NBRC 108782.</title>
        <authorList>
            <person name="Komaki H."/>
            <person name="Tamura T."/>
        </authorList>
    </citation>
    <scope>NUCLEOTIDE SEQUENCE</scope>
    <source>
        <strain evidence="6">NBRC 108782</strain>
    </source>
</reference>
<feature type="repeat" description="WD" evidence="3">
    <location>
        <begin position="342"/>
        <end position="383"/>
    </location>
</feature>
<dbReference type="Pfam" id="PF00400">
    <property type="entry name" value="WD40"/>
    <property type="match status" value="7"/>
</dbReference>
<dbReference type="SUPFAM" id="SSF52129">
    <property type="entry name" value="Caspase-like"/>
    <property type="match status" value="1"/>
</dbReference>
<dbReference type="GO" id="GO:0004197">
    <property type="term" value="F:cysteine-type endopeptidase activity"/>
    <property type="evidence" value="ECO:0007669"/>
    <property type="project" value="InterPro"/>
</dbReference>
<comment type="caution">
    <text evidence="6">The sequence shown here is derived from an EMBL/GenBank/DDBJ whole genome shotgun (WGS) entry which is preliminary data.</text>
</comment>
<dbReference type="SMART" id="SM00320">
    <property type="entry name" value="WD40"/>
    <property type="match status" value="7"/>
</dbReference>
<dbReference type="RefSeq" id="WP_204039575.1">
    <property type="nucleotide sequence ID" value="NZ_BOOA01000006.1"/>
</dbReference>
<evidence type="ECO:0000259" key="5">
    <source>
        <dbReference type="Pfam" id="PF00656"/>
    </source>
</evidence>
<dbReference type="InterPro" id="IPR011600">
    <property type="entry name" value="Pept_C14_caspase"/>
</dbReference>
<feature type="repeat" description="WD" evidence="3">
    <location>
        <begin position="519"/>
        <end position="560"/>
    </location>
</feature>
<keyword evidence="7" id="KW-1185">Reference proteome</keyword>
<dbReference type="InterPro" id="IPR036322">
    <property type="entry name" value="WD40_repeat_dom_sf"/>
</dbReference>
<dbReference type="PROSITE" id="PS00678">
    <property type="entry name" value="WD_REPEATS_1"/>
    <property type="match status" value="1"/>
</dbReference>
<protein>
    <recommendedName>
        <fullName evidence="5">Peptidase C14 caspase domain-containing protein</fullName>
    </recommendedName>
</protein>
<dbReference type="InterPro" id="IPR020472">
    <property type="entry name" value="WD40_PAC1"/>
</dbReference>
<organism evidence="6 7">
    <name type="scientific">Acrocarpospora phusangensis</name>
    <dbReference type="NCBI Taxonomy" id="1070424"/>
    <lineage>
        <taxon>Bacteria</taxon>
        <taxon>Bacillati</taxon>
        <taxon>Actinomycetota</taxon>
        <taxon>Actinomycetes</taxon>
        <taxon>Streptosporangiales</taxon>
        <taxon>Streptosporangiaceae</taxon>
        <taxon>Acrocarpospora</taxon>
    </lineage>
</organism>
<name>A0A919QAE0_9ACTN</name>
<feature type="region of interest" description="Disordered" evidence="4">
    <location>
        <begin position="222"/>
        <end position="289"/>
    </location>
</feature>
<dbReference type="AlphaFoldDB" id="A0A919QAE0"/>
<evidence type="ECO:0000256" key="3">
    <source>
        <dbReference type="PROSITE-ProRule" id="PRU00221"/>
    </source>
</evidence>
<dbReference type="PANTHER" id="PTHR19879:SF9">
    <property type="entry name" value="TRANSCRIPTION INITIATION FACTOR TFIID SUBUNIT 5"/>
    <property type="match status" value="1"/>
</dbReference>
<feature type="domain" description="Peptidase C14 caspase" evidence="5">
    <location>
        <begin position="10"/>
        <end position="221"/>
    </location>
</feature>
<dbReference type="EMBL" id="BOOA01000006">
    <property type="protein sequence ID" value="GIH22737.1"/>
    <property type="molecule type" value="Genomic_DNA"/>
</dbReference>
<feature type="compositionally biased region" description="Pro residues" evidence="4">
    <location>
        <begin position="264"/>
        <end position="283"/>
    </location>
</feature>
<dbReference type="InterPro" id="IPR015943">
    <property type="entry name" value="WD40/YVTN_repeat-like_dom_sf"/>
</dbReference>
<evidence type="ECO:0000256" key="1">
    <source>
        <dbReference type="ARBA" id="ARBA00022574"/>
    </source>
</evidence>
<dbReference type="PRINTS" id="PR00320">
    <property type="entry name" value="GPROTEINBRPT"/>
</dbReference>
<feature type="repeat" description="WD" evidence="3">
    <location>
        <begin position="433"/>
        <end position="465"/>
    </location>
</feature>
<feature type="repeat" description="WD" evidence="3">
    <location>
        <begin position="299"/>
        <end position="340"/>
    </location>
</feature>
<dbReference type="InterPro" id="IPR001680">
    <property type="entry name" value="WD40_rpt"/>
</dbReference>
<accession>A0A919QAE0</accession>
<dbReference type="CDD" id="cd00200">
    <property type="entry name" value="WD40"/>
    <property type="match status" value="1"/>
</dbReference>
<sequence>MTPESWAGSRAILIGVARYQDEGLPDRAAAGHSLTAMHQVLTDPRLGGWPHELVTVLPDPADNRIVVRLIRRLAQQTSGTLLLYYVGHGTLTPRGELCLTLTDTYADAPDVTGIEYARIRQAFDTSPARVKAVILDCCYSGRAIQTETLAGNANLLADQSEVRGTYTLTAADLTAHTSAGDTGRPTSFTGELLDLIRTGMPGRPDPLTLGTLYPELRRRLHVRGLPEPNQRGTDTANDLPFTRNTASASAPREAGPPRRERAEPAPPTDSAPPAEPTPAPRPQPRYSARPQTWNRAHRLNGHIESVRGAAFHPDGHLLATASEDKTVRLWDPATGQPIGPPLTGHTGPVLGVAFHPGGHLLATASRDKTVRLWDATTDRPADQQPESTALRSYADAVLAVAFHPDGHLLAAAGGDGMVRLWDPAKNQAIGPPLTGHTGPVLGVAFRPDGHLLATAGRDGTARLWDPTKNEPVGPPLTGHTDSVRGVAFHPDGHLLATAGSDGTVRLWDPATGQPINAPPIGHTDSVLAVAFHPDGHLLATASGDGTVRMWDPANGQPVGNPLTGHSRSVFGLAFHPGGRLLATAGWDKTVRLWSQTIHSDPPA</sequence>
<dbReference type="GO" id="GO:0006508">
    <property type="term" value="P:proteolysis"/>
    <property type="evidence" value="ECO:0007669"/>
    <property type="project" value="InterPro"/>
</dbReference>
<dbReference type="InterPro" id="IPR029030">
    <property type="entry name" value="Caspase-like_dom_sf"/>
</dbReference>
<dbReference type="Gene3D" id="3.40.50.1460">
    <property type="match status" value="1"/>
</dbReference>
<dbReference type="NCBIfam" id="NF047832">
    <property type="entry name" value="caspase_w_EACC1"/>
    <property type="match status" value="1"/>
</dbReference>
<evidence type="ECO:0000313" key="7">
    <source>
        <dbReference type="Proteomes" id="UP000640052"/>
    </source>
</evidence>
<evidence type="ECO:0000256" key="4">
    <source>
        <dbReference type="SAM" id="MobiDB-lite"/>
    </source>
</evidence>
<feature type="repeat" description="WD" evidence="3">
    <location>
        <begin position="476"/>
        <end position="517"/>
    </location>
</feature>
<dbReference type="PROSITE" id="PS50082">
    <property type="entry name" value="WD_REPEATS_2"/>
    <property type="match status" value="7"/>
</dbReference>
<dbReference type="PROSITE" id="PS50294">
    <property type="entry name" value="WD_REPEATS_REGION"/>
    <property type="match status" value="7"/>
</dbReference>
<dbReference type="SUPFAM" id="SSF50978">
    <property type="entry name" value="WD40 repeat-like"/>
    <property type="match status" value="1"/>
</dbReference>
<dbReference type="Proteomes" id="UP000640052">
    <property type="component" value="Unassembled WGS sequence"/>
</dbReference>
<keyword evidence="1 3" id="KW-0853">WD repeat</keyword>
<keyword evidence="2" id="KW-0677">Repeat</keyword>
<dbReference type="InterPro" id="IPR019775">
    <property type="entry name" value="WD40_repeat_CS"/>
</dbReference>
<dbReference type="Pfam" id="PF00656">
    <property type="entry name" value="Peptidase_C14"/>
    <property type="match status" value="1"/>
</dbReference>
<evidence type="ECO:0000256" key="2">
    <source>
        <dbReference type="ARBA" id="ARBA00022737"/>
    </source>
</evidence>